<accession>A0A6L5HT29</accession>
<dbReference type="InterPro" id="IPR009057">
    <property type="entry name" value="Homeodomain-like_sf"/>
</dbReference>
<protein>
    <submittedName>
        <fullName evidence="6">Helix-turn-helix domain-containing protein</fullName>
    </submittedName>
</protein>
<evidence type="ECO:0000256" key="1">
    <source>
        <dbReference type="ARBA" id="ARBA00023015"/>
    </source>
</evidence>
<evidence type="ECO:0000256" key="3">
    <source>
        <dbReference type="ARBA" id="ARBA00023163"/>
    </source>
</evidence>
<dbReference type="InterPro" id="IPR032687">
    <property type="entry name" value="AraC-type_N"/>
</dbReference>
<reference evidence="6 7" key="1">
    <citation type="submission" date="2019-10" db="EMBL/GenBank/DDBJ databases">
        <title>Evaluation of single-gene subtyping targets for Pseudomonas.</title>
        <authorList>
            <person name="Reichler S.J."/>
            <person name="Orsi R.H."/>
            <person name="Wiedmann M."/>
            <person name="Martin N.H."/>
            <person name="Murphy S.I."/>
        </authorList>
    </citation>
    <scope>NUCLEOTIDE SEQUENCE [LARGE SCALE GENOMIC DNA]</scope>
    <source>
        <strain evidence="6 7">FSL R10-1637</strain>
    </source>
</reference>
<dbReference type="Pfam" id="PF12625">
    <property type="entry name" value="Arabinose_bd"/>
    <property type="match status" value="1"/>
</dbReference>
<dbReference type="PROSITE" id="PS01124">
    <property type="entry name" value="HTH_ARAC_FAMILY_2"/>
    <property type="match status" value="1"/>
</dbReference>
<dbReference type="Gene3D" id="1.10.10.60">
    <property type="entry name" value="Homeodomain-like"/>
    <property type="match status" value="1"/>
</dbReference>
<organism evidence="6 7">
    <name type="scientific">Pseudomonas helleri</name>
    <dbReference type="NCBI Taxonomy" id="1608996"/>
    <lineage>
        <taxon>Bacteria</taxon>
        <taxon>Pseudomonadati</taxon>
        <taxon>Pseudomonadota</taxon>
        <taxon>Gammaproteobacteria</taxon>
        <taxon>Pseudomonadales</taxon>
        <taxon>Pseudomonadaceae</taxon>
        <taxon>Pseudomonas</taxon>
    </lineage>
</organism>
<feature type="domain" description="HTH araC/xylS-type" evidence="5">
    <location>
        <begin position="235"/>
        <end position="334"/>
    </location>
</feature>
<keyword evidence="1" id="KW-0805">Transcription regulation</keyword>
<comment type="caution">
    <text evidence="6">The sequence shown here is derived from an EMBL/GenBank/DDBJ whole genome shotgun (WGS) entry which is preliminary data.</text>
</comment>
<dbReference type="InterPro" id="IPR018060">
    <property type="entry name" value="HTH_AraC"/>
</dbReference>
<evidence type="ECO:0000256" key="2">
    <source>
        <dbReference type="ARBA" id="ARBA00023125"/>
    </source>
</evidence>
<dbReference type="RefSeq" id="WP_153373927.1">
    <property type="nucleotide sequence ID" value="NZ_WIVU01000020.1"/>
</dbReference>
<dbReference type="PANTHER" id="PTHR47894:SF1">
    <property type="entry name" value="HTH-TYPE TRANSCRIPTIONAL REGULATOR VQSM"/>
    <property type="match status" value="1"/>
</dbReference>
<dbReference type="GO" id="GO:0000976">
    <property type="term" value="F:transcription cis-regulatory region binding"/>
    <property type="evidence" value="ECO:0007669"/>
    <property type="project" value="TreeGrafter"/>
</dbReference>
<dbReference type="GO" id="GO:0003700">
    <property type="term" value="F:DNA-binding transcription factor activity"/>
    <property type="evidence" value="ECO:0007669"/>
    <property type="project" value="InterPro"/>
</dbReference>
<dbReference type="PANTHER" id="PTHR47894">
    <property type="entry name" value="HTH-TYPE TRANSCRIPTIONAL REGULATOR GADX"/>
    <property type="match status" value="1"/>
</dbReference>
<proteinExistence type="predicted"/>
<evidence type="ECO:0000259" key="5">
    <source>
        <dbReference type="PROSITE" id="PS01124"/>
    </source>
</evidence>
<dbReference type="Pfam" id="PF12833">
    <property type="entry name" value="HTH_18"/>
    <property type="match status" value="1"/>
</dbReference>
<feature type="region of interest" description="Disordered" evidence="4">
    <location>
        <begin position="335"/>
        <end position="359"/>
    </location>
</feature>
<gene>
    <name evidence="6" type="ORF">GHO27_12080</name>
</gene>
<name>A0A6L5HT29_9PSED</name>
<evidence type="ECO:0000313" key="7">
    <source>
        <dbReference type="Proteomes" id="UP000478064"/>
    </source>
</evidence>
<evidence type="ECO:0000313" key="6">
    <source>
        <dbReference type="EMBL" id="MQU06430.1"/>
    </source>
</evidence>
<dbReference type="EMBL" id="WIVU01000020">
    <property type="protein sequence ID" value="MQU06430.1"/>
    <property type="molecule type" value="Genomic_DNA"/>
</dbReference>
<keyword evidence="3" id="KW-0804">Transcription</keyword>
<evidence type="ECO:0000256" key="4">
    <source>
        <dbReference type="SAM" id="MobiDB-lite"/>
    </source>
</evidence>
<dbReference type="AlphaFoldDB" id="A0A6L5HT29"/>
<dbReference type="SMART" id="SM00342">
    <property type="entry name" value="HTH_ARAC"/>
    <property type="match status" value="1"/>
</dbReference>
<dbReference type="SUPFAM" id="SSF46689">
    <property type="entry name" value="Homeodomain-like"/>
    <property type="match status" value="1"/>
</dbReference>
<sequence length="359" mass="39902">MYRISTGMLSQVVNLLKAEGLDAIGLCRAAGVDLTRLREDGGFFPRSTYFHLTNLAQQLSDNPDLGLKAYQHFLPGSFQLVGYTMMSSPNLLEAFKALVHYAPLLGSGAALGLQREDNRLRLCAKVLPEPGSAMWCRVVEDIGCSSVLGFSRWLTGGTLPRIREIVFTYPEPEDTILHQALFDCDLIFGADRSSIVFDLAALKAPLGTANEALALLHRQFAEYCVGQLTDATYRQQVHSYLLQHLGSLEICDLDSVAIALRVNKRTLQRELSNEGKNFMEVLDEVKRQLTDHYLRTSSYTLNQVGELVGFKESSSFHKACQRWFGMPPGRYRNLTSSYSGATQPPPEDAPMSSILTPAW</sequence>
<dbReference type="GO" id="GO:0005829">
    <property type="term" value="C:cytosol"/>
    <property type="evidence" value="ECO:0007669"/>
    <property type="project" value="TreeGrafter"/>
</dbReference>
<keyword evidence="2" id="KW-0238">DNA-binding</keyword>
<dbReference type="Proteomes" id="UP000478064">
    <property type="component" value="Unassembled WGS sequence"/>
</dbReference>